<keyword evidence="4" id="KW-0227">DNA damage</keyword>
<dbReference type="InterPro" id="IPR004365">
    <property type="entry name" value="NA-bd_OB_tRNA"/>
</dbReference>
<dbReference type="Pfam" id="PF01336">
    <property type="entry name" value="tRNA_anti-codon"/>
    <property type="match status" value="1"/>
</dbReference>
<protein>
    <submittedName>
        <fullName evidence="12">Uncharacterized protein</fullName>
    </submittedName>
</protein>
<evidence type="ECO:0000313" key="12">
    <source>
        <dbReference type="EMBL" id="KAK1618347.1"/>
    </source>
</evidence>
<evidence type="ECO:0000256" key="4">
    <source>
        <dbReference type="ARBA" id="ARBA00022763"/>
    </source>
</evidence>
<keyword evidence="8" id="KW-0539">Nucleus</keyword>
<dbReference type="Gene3D" id="1.10.10.10">
    <property type="entry name" value="Winged helix-like DNA-binding domain superfamily/Winged helix DNA-binding domain"/>
    <property type="match status" value="1"/>
</dbReference>
<gene>
    <name evidence="12" type="ORF">QYE76_023864</name>
</gene>
<dbReference type="InterPro" id="IPR014646">
    <property type="entry name" value="Rfa2/RPA32"/>
</dbReference>
<evidence type="ECO:0000256" key="9">
    <source>
        <dbReference type="SAM" id="MobiDB-lite"/>
    </source>
</evidence>
<evidence type="ECO:0000256" key="8">
    <source>
        <dbReference type="ARBA" id="ARBA00023242"/>
    </source>
</evidence>
<keyword evidence="5" id="KW-0238">DNA-binding</keyword>
<dbReference type="InterPro" id="IPR036388">
    <property type="entry name" value="WH-like_DNA-bd_sf"/>
</dbReference>
<dbReference type="InterPro" id="IPR012340">
    <property type="entry name" value="NA-bd_OB-fold"/>
</dbReference>
<dbReference type="PANTHER" id="PTHR13989">
    <property type="entry name" value="REPLICATION PROTEIN A-RELATED"/>
    <property type="match status" value="1"/>
</dbReference>
<dbReference type="Gene3D" id="2.40.50.140">
    <property type="entry name" value="Nucleic acid-binding proteins"/>
    <property type="match status" value="1"/>
</dbReference>
<dbReference type="PANTHER" id="PTHR13989:SF49">
    <property type="entry name" value="REPLICATION PROTEIN A 32 KDA SUBUNIT B"/>
    <property type="match status" value="1"/>
</dbReference>
<keyword evidence="3" id="KW-0235">DNA replication</keyword>
<evidence type="ECO:0000313" key="13">
    <source>
        <dbReference type="Proteomes" id="UP001231189"/>
    </source>
</evidence>
<dbReference type="SUPFAM" id="SSF50249">
    <property type="entry name" value="Nucleic acid-binding proteins"/>
    <property type="match status" value="1"/>
</dbReference>
<dbReference type="InterPro" id="IPR036390">
    <property type="entry name" value="WH_DNA-bd_sf"/>
</dbReference>
<dbReference type="GO" id="GO:0003697">
    <property type="term" value="F:single-stranded DNA binding"/>
    <property type="evidence" value="ECO:0007669"/>
    <property type="project" value="TreeGrafter"/>
</dbReference>
<dbReference type="GO" id="GO:0000724">
    <property type="term" value="P:double-strand break repair via homologous recombination"/>
    <property type="evidence" value="ECO:0007669"/>
    <property type="project" value="TreeGrafter"/>
</dbReference>
<dbReference type="InterPro" id="IPR040260">
    <property type="entry name" value="RFA2-like"/>
</dbReference>
<evidence type="ECO:0000259" key="10">
    <source>
        <dbReference type="Pfam" id="PF01336"/>
    </source>
</evidence>
<dbReference type="Proteomes" id="UP001231189">
    <property type="component" value="Unassembled WGS sequence"/>
</dbReference>
<dbReference type="Pfam" id="PF08784">
    <property type="entry name" value="RPA_C"/>
    <property type="match status" value="1"/>
</dbReference>
<dbReference type="GO" id="GO:0006260">
    <property type="term" value="P:DNA replication"/>
    <property type="evidence" value="ECO:0007669"/>
    <property type="project" value="UniProtKB-KW"/>
</dbReference>
<name>A0AAD8VSP7_LOLMU</name>
<evidence type="ECO:0000256" key="1">
    <source>
        <dbReference type="ARBA" id="ARBA00004123"/>
    </source>
</evidence>
<reference evidence="12" key="1">
    <citation type="submission" date="2023-07" db="EMBL/GenBank/DDBJ databases">
        <title>A chromosome-level genome assembly of Lolium multiflorum.</title>
        <authorList>
            <person name="Chen Y."/>
            <person name="Copetti D."/>
            <person name="Kolliker R."/>
            <person name="Studer B."/>
        </authorList>
    </citation>
    <scope>NUCLEOTIDE SEQUENCE</scope>
    <source>
        <strain evidence="12">02402/16</strain>
        <tissue evidence="12">Leaf</tissue>
    </source>
</reference>
<evidence type="ECO:0000256" key="6">
    <source>
        <dbReference type="ARBA" id="ARBA00023172"/>
    </source>
</evidence>
<dbReference type="GO" id="GO:0000781">
    <property type="term" value="C:chromosome, telomeric region"/>
    <property type="evidence" value="ECO:0007669"/>
    <property type="project" value="TreeGrafter"/>
</dbReference>
<keyword evidence="6" id="KW-0233">DNA recombination</keyword>
<dbReference type="GO" id="GO:0006289">
    <property type="term" value="P:nucleotide-excision repair"/>
    <property type="evidence" value="ECO:0007669"/>
    <property type="project" value="TreeGrafter"/>
</dbReference>
<comment type="caution">
    <text evidence="12">The sequence shown here is derived from an EMBL/GenBank/DDBJ whole genome shotgun (WGS) entry which is preliminary data.</text>
</comment>
<keyword evidence="13" id="KW-1185">Reference proteome</keyword>
<dbReference type="CDD" id="cd04478">
    <property type="entry name" value="RPA2_DBD_D"/>
    <property type="match status" value="1"/>
</dbReference>
<dbReference type="GO" id="GO:0035861">
    <property type="term" value="C:site of double-strand break"/>
    <property type="evidence" value="ECO:0007669"/>
    <property type="project" value="TreeGrafter"/>
</dbReference>
<dbReference type="AlphaFoldDB" id="A0AAD8VSP7"/>
<comment type="subcellular location">
    <subcellularLocation>
        <location evidence="1">Nucleus</location>
    </subcellularLocation>
</comment>
<dbReference type="FunFam" id="2.40.50.140:FF:000184">
    <property type="entry name" value="replication protein A 32 kDa subunit A-like"/>
    <property type="match status" value="1"/>
</dbReference>
<evidence type="ECO:0000256" key="5">
    <source>
        <dbReference type="ARBA" id="ARBA00023125"/>
    </source>
</evidence>
<feature type="domain" description="OB" evidence="10">
    <location>
        <begin position="78"/>
        <end position="151"/>
    </location>
</feature>
<dbReference type="InterPro" id="IPR014892">
    <property type="entry name" value="RPA_C"/>
</dbReference>
<dbReference type="GO" id="GO:0005662">
    <property type="term" value="C:DNA replication factor A complex"/>
    <property type="evidence" value="ECO:0007669"/>
    <property type="project" value="TreeGrafter"/>
</dbReference>
<evidence type="ECO:0000256" key="7">
    <source>
        <dbReference type="ARBA" id="ARBA00023204"/>
    </source>
</evidence>
<dbReference type="PIRSF" id="PIRSF036949">
    <property type="entry name" value="RPA32"/>
    <property type="match status" value="1"/>
</dbReference>
<dbReference type="SUPFAM" id="SSF46785">
    <property type="entry name" value="Winged helix' DNA-binding domain"/>
    <property type="match status" value="1"/>
</dbReference>
<keyword evidence="7" id="KW-0234">DNA repair</keyword>
<proteinExistence type="inferred from homology"/>
<feature type="region of interest" description="Disordered" evidence="9">
    <location>
        <begin position="187"/>
        <end position="210"/>
    </location>
</feature>
<comment type="similarity">
    <text evidence="2">Belongs to the replication factor A protein 2 family.</text>
</comment>
<feature type="region of interest" description="Disordered" evidence="9">
    <location>
        <begin position="1"/>
        <end position="45"/>
    </location>
</feature>
<dbReference type="EMBL" id="JAUUTY010000006">
    <property type="protein sequence ID" value="KAK1618347.1"/>
    <property type="molecule type" value="Genomic_DNA"/>
</dbReference>
<accession>A0AAD8VSP7</accession>
<evidence type="ECO:0000259" key="11">
    <source>
        <dbReference type="Pfam" id="PF08784"/>
    </source>
</evidence>
<evidence type="ECO:0000256" key="2">
    <source>
        <dbReference type="ARBA" id="ARBA00007815"/>
    </source>
</evidence>
<evidence type="ECO:0000256" key="3">
    <source>
        <dbReference type="ARBA" id="ARBA00022705"/>
    </source>
</evidence>
<sequence>MYGGGSQHDGNGGAANANNQFDGGRFMPPKTTSTPEAGSAITRTRGSQALLPLTVKQIMDASKTNDGFAVNGTEVATVRLVGRMLNKKQQVTDVSFVLDDGTGRIEMKRWDNETFDTEEMKLVKDGDYVIVIGGLKDFQGKRQVTAFSVRLVTNYNDITHHFLHCIYVHLDLARPKRSLSQPQVITNTSTRNQALRTSNQAPTSSASGNTAGKELSDLVMSVFLDPVLGNLEHGVSLDQVASRLNLSLGQARLTVLDLVDLGNLYATIDDDHYKSTMNG</sequence>
<feature type="compositionally biased region" description="Polar residues" evidence="9">
    <location>
        <begin position="30"/>
        <end position="45"/>
    </location>
</feature>
<feature type="compositionally biased region" description="Gly residues" evidence="9">
    <location>
        <begin position="1"/>
        <end position="13"/>
    </location>
</feature>
<feature type="domain" description="Replication protein A C-terminal" evidence="11">
    <location>
        <begin position="169"/>
        <end position="271"/>
    </location>
</feature>
<organism evidence="12 13">
    <name type="scientific">Lolium multiflorum</name>
    <name type="common">Italian ryegrass</name>
    <name type="synonym">Lolium perenne subsp. multiflorum</name>
    <dbReference type="NCBI Taxonomy" id="4521"/>
    <lineage>
        <taxon>Eukaryota</taxon>
        <taxon>Viridiplantae</taxon>
        <taxon>Streptophyta</taxon>
        <taxon>Embryophyta</taxon>
        <taxon>Tracheophyta</taxon>
        <taxon>Spermatophyta</taxon>
        <taxon>Magnoliopsida</taxon>
        <taxon>Liliopsida</taxon>
        <taxon>Poales</taxon>
        <taxon>Poaceae</taxon>
        <taxon>BOP clade</taxon>
        <taxon>Pooideae</taxon>
        <taxon>Poodae</taxon>
        <taxon>Poeae</taxon>
        <taxon>Poeae Chloroplast Group 2 (Poeae type)</taxon>
        <taxon>Loliodinae</taxon>
        <taxon>Loliinae</taxon>
        <taxon>Lolium</taxon>
    </lineage>
</organism>